<dbReference type="Proteomes" id="UP000765509">
    <property type="component" value="Unassembled WGS sequence"/>
</dbReference>
<name>A0A9Q3HR20_9BASI</name>
<evidence type="ECO:0000313" key="2">
    <source>
        <dbReference type="EMBL" id="MBW0512079.1"/>
    </source>
</evidence>
<evidence type="ECO:0000256" key="1">
    <source>
        <dbReference type="SAM" id="MobiDB-lite"/>
    </source>
</evidence>
<protein>
    <submittedName>
        <fullName evidence="2">Uncharacterized protein</fullName>
    </submittedName>
</protein>
<gene>
    <name evidence="2" type="ORF">O181_051794</name>
</gene>
<organism evidence="2 3">
    <name type="scientific">Austropuccinia psidii MF-1</name>
    <dbReference type="NCBI Taxonomy" id="1389203"/>
    <lineage>
        <taxon>Eukaryota</taxon>
        <taxon>Fungi</taxon>
        <taxon>Dikarya</taxon>
        <taxon>Basidiomycota</taxon>
        <taxon>Pucciniomycotina</taxon>
        <taxon>Pucciniomycetes</taxon>
        <taxon>Pucciniales</taxon>
        <taxon>Sphaerophragmiaceae</taxon>
        <taxon>Austropuccinia</taxon>
    </lineage>
</organism>
<reference evidence="2" key="1">
    <citation type="submission" date="2021-03" db="EMBL/GenBank/DDBJ databases">
        <title>Draft genome sequence of rust myrtle Austropuccinia psidii MF-1, a brazilian biotype.</title>
        <authorList>
            <person name="Quecine M.C."/>
            <person name="Pachon D.M.R."/>
            <person name="Bonatelli M.L."/>
            <person name="Correr F.H."/>
            <person name="Franceschini L.M."/>
            <person name="Leite T.F."/>
            <person name="Margarido G.R.A."/>
            <person name="Almeida C.A."/>
            <person name="Ferrarezi J.A."/>
            <person name="Labate C.A."/>
        </authorList>
    </citation>
    <scope>NUCLEOTIDE SEQUENCE</scope>
    <source>
        <strain evidence="2">MF-1</strain>
    </source>
</reference>
<sequence>MPQTPGNYMEFNEKRTSAPESGSEIPDIVSSHDLRIEVESQSHDSNPDPPVLPECEHGSILNIWNLSQSWRFTSLDLRMAYQATVLLWSIGHIHQQWPIWPRHHLMDHLWPFVFWGLHGPSPQSRSHSGNLCPIRYFWSFPSKPGEMAEMAVFGHLIS</sequence>
<feature type="region of interest" description="Disordered" evidence="1">
    <location>
        <begin position="1"/>
        <end position="26"/>
    </location>
</feature>
<accession>A0A9Q3HR20</accession>
<proteinExistence type="predicted"/>
<keyword evidence="3" id="KW-1185">Reference proteome</keyword>
<evidence type="ECO:0000313" key="3">
    <source>
        <dbReference type="Proteomes" id="UP000765509"/>
    </source>
</evidence>
<comment type="caution">
    <text evidence="2">The sequence shown here is derived from an EMBL/GenBank/DDBJ whole genome shotgun (WGS) entry which is preliminary data.</text>
</comment>
<dbReference type="EMBL" id="AVOT02022582">
    <property type="protein sequence ID" value="MBW0512079.1"/>
    <property type="molecule type" value="Genomic_DNA"/>
</dbReference>
<dbReference type="AlphaFoldDB" id="A0A9Q3HR20"/>